<dbReference type="GO" id="GO:0042277">
    <property type="term" value="F:peptide binding"/>
    <property type="evidence" value="ECO:0007669"/>
    <property type="project" value="TreeGrafter"/>
</dbReference>
<dbReference type="GO" id="GO:0070006">
    <property type="term" value="F:metalloaminopeptidase activity"/>
    <property type="evidence" value="ECO:0007669"/>
    <property type="project" value="TreeGrafter"/>
</dbReference>
<evidence type="ECO:0000313" key="4">
    <source>
        <dbReference type="Proteomes" id="UP001071110"/>
    </source>
</evidence>
<dbReference type="GO" id="GO:0016020">
    <property type="term" value="C:membrane"/>
    <property type="evidence" value="ECO:0007669"/>
    <property type="project" value="TreeGrafter"/>
</dbReference>
<accession>A0A9Q4IGC8</accession>
<proteinExistence type="predicted"/>
<evidence type="ECO:0000313" key="3">
    <source>
        <dbReference type="EMBL" id="MCZ2220410.1"/>
    </source>
</evidence>
<dbReference type="CDD" id="cd09603">
    <property type="entry name" value="M1_APN_like"/>
    <property type="match status" value="1"/>
</dbReference>
<dbReference type="GO" id="GO:0043171">
    <property type="term" value="P:peptide catabolic process"/>
    <property type="evidence" value="ECO:0007669"/>
    <property type="project" value="TreeGrafter"/>
</dbReference>
<dbReference type="EMBL" id="JANRML010000002">
    <property type="protein sequence ID" value="MCZ2220410.1"/>
    <property type="molecule type" value="Genomic_DNA"/>
</dbReference>
<dbReference type="PANTHER" id="PTHR11533">
    <property type="entry name" value="PROTEASE M1 ZINC METALLOPROTEASE"/>
    <property type="match status" value="1"/>
</dbReference>
<dbReference type="AlphaFoldDB" id="A0A9Q4IGC8"/>
<keyword evidence="4" id="KW-1185">Reference proteome</keyword>
<feature type="domain" description="Aminopeptidase N-like N-terminal" evidence="2">
    <location>
        <begin position="30"/>
        <end position="181"/>
    </location>
</feature>
<dbReference type="Gene3D" id="2.60.40.1730">
    <property type="entry name" value="tricorn interacting facor f3 domain"/>
    <property type="match status" value="1"/>
</dbReference>
<dbReference type="SUPFAM" id="SSF63737">
    <property type="entry name" value="Leukotriene A4 hydrolase N-terminal domain"/>
    <property type="match status" value="1"/>
</dbReference>
<dbReference type="Gene3D" id="1.10.390.10">
    <property type="entry name" value="Neutral Protease Domain 2"/>
    <property type="match status" value="1"/>
</dbReference>
<dbReference type="InterPro" id="IPR027268">
    <property type="entry name" value="Peptidase_M4/M1_CTD_sf"/>
</dbReference>
<sequence>MRNLRLRSTPIPGTRDRYTGVEFNLGFHVTHYDLDFDYKVAPNRLEATATLTLSTWRELNHLTLDLTQGLSVRRVEVSNGFGIKRYRHHGGKLRITFDQFIPVDTEMQLTIRYAGSPRPRRTAWGLLGWEELENGALTANQPDGAPSWFPCDDTPDEKATYTFNVRADRGYVAVTNTTARPMATYLATVQVGQFHRVALGRNTVAWLPAATQVGDLDKQQAMLDYFETVFGHYPFENYQVVVHEDELEIPLEAQGLSIFGVNHLQGNERLIAHELAHQWFGNSLGIAQWEDIWLNEGFACYAEWLWADFTGQMPIDASVRTHYAKITPMRFTLADPGPRDMFDDRVYKRGAIALHALRRAFGDAVFFNAVRDYVATNAHGIVETFDLVNAFKRQGVDISPILDAWINHPELPECP</sequence>
<feature type="domain" description="Peptidase M1 membrane alanine aminopeptidase" evidence="1">
    <location>
        <begin position="216"/>
        <end position="405"/>
    </location>
</feature>
<dbReference type="GO" id="GO:0005737">
    <property type="term" value="C:cytoplasm"/>
    <property type="evidence" value="ECO:0007669"/>
    <property type="project" value="TreeGrafter"/>
</dbReference>
<dbReference type="PANTHER" id="PTHR11533:SF174">
    <property type="entry name" value="PUROMYCIN-SENSITIVE AMINOPEPTIDASE-RELATED"/>
    <property type="match status" value="1"/>
</dbReference>
<dbReference type="GO" id="GO:0008270">
    <property type="term" value="F:zinc ion binding"/>
    <property type="evidence" value="ECO:0007669"/>
    <property type="project" value="InterPro"/>
</dbReference>
<dbReference type="RefSeq" id="WP_269027204.1">
    <property type="nucleotide sequence ID" value="NZ_BAABDP010000005.1"/>
</dbReference>
<dbReference type="InterPro" id="IPR042097">
    <property type="entry name" value="Aminopeptidase_N-like_N_sf"/>
</dbReference>
<dbReference type="GO" id="GO:0005615">
    <property type="term" value="C:extracellular space"/>
    <property type="evidence" value="ECO:0007669"/>
    <property type="project" value="TreeGrafter"/>
</dbReference>
<protein>
    <submittedName>
        <fullName evidence="3">M1 family metallopeptidase</fullName>
    </submittedName>
</protein>
<reference evidence="3" key="1">
    <citation type="submission" date="2022-08" db="EMBL/GenBank/DDBJ databases">
        <title>Corynebacterium sp. nov., isolated from clinical breast specimens.</title>
        <authorList>
            <person name="Zhang T."/>
        </authorList>
    </citation>
    <scope>NUCLEOTIDE SEQUENCE</scope>
    <source>
        <strain evidence="3">CCUG 57942</strain>
    </source>
</reference>
<gene>
    <name evidence="3" type="ORF">NUW87_03345</name>
</gene>
<dbReference type="Proteomes" id="UP001071110">
    <property type="component" value="Unassembled WGS sequence"/>
</dbReference>
<dbReference type="Pfam" id="PF17900">
    <property type="entry name" value="Peptidase_M1_N"/>
    <property type="match status" value="1"/>
</dbReference>
<name>A0A9Q4IGC8_9CORY</name>
<comment type="caution">
    <text evidence="3">The sequence shown here is derived from an EMBL/GenBank/DDBJ whole genome shotgun (WGS) entry which is preliminary data.</text>
</comment>
<dbReference type="InterPro" id="IPR050344">
    <property type="entry name" value="Peptidase_M1_aminopeptidases"/>
</dbReference>
<dbReference type="InterPro" id="IPR014782">
    <property type="entry name" value="Peptidase_M1_dom"/>
</dbReference>
<evidence type="ECO:0000259" key="1">
    <source>
        <dbReference type="Pfam" id="PF01433"/>
    </source>
</evidence>
<dbReference type="InterPro" id="IPR045357">
    <property type="entry name" value="Aminopeptidase_N-like_N"/>
</dbReference>
<dbReference type="Pfam" id="PF01433">
    <property type="entry name" value="Peptidase_M1"/>
    <property type="match status" value="1"/>
</dbReference>
<evidence type="ECO:0000259" key="2">
    <source>
        <dbReference type="Pfam" id="PF17900"/>
    </source>
</evidence>
<organism evidence="3 4">
    <name type="scientific">Corynebacterium pilbarense</name>
    <dbReference type="NCBI Taxonomy" id="1288393"/>
    <lineage>
        <taxon>Bacteria</taxon>
        <taxon>Bacillati</taxon>
        <taxon>Actinomycetota</taxon>
        <taxon>Actinomycetes</taxon>
        <taxon>Mycobacteriales</taxon>
        <taxon>Corynebacteriaceae</taxon>
        <taxon>Corynebacterium</taxon>
    </lineage>
</organism>
<dbReference type="SUPFAM" id="SSF55486">
    <property type="entry name" value="Metalloproteases ('zincins'), catalytic domain"/>
    <property type="match status" value="1"/>
</dbReference>